<dbReference type="InterPro" id="IPR017866">
    <property type="entry name" value="Succ-CoA_synthase_bsu_CS"/>
</dbReference>
<evidence type="ECO:0000256" key="6">
    <source>
        <dbReference type="ARBA" id="ARBA00022840"/>
    </source>
</evidence>
<comment type="pathway">
    <text evidence="1 10">Carbohydrate metabolism; tricarboxylic acid cycle; succinate from succinyl-CoA (ligase route): step 1/1.</text>
</comment>
<feature type="binding site" evidence="10">
    <location>
        <position position="321"/>
    </location>
    <ligand>
        <name>substrate</name>
        <note>ligand shared with subunit alpha</note>
    </ligand>
</feature>
<dbReference type="SUPFAM" id="SSF52210">
    <property type="entry name" value="Succinyl-CoA synthetase domains"/>
    <property type="match status" value="1"/>
</dbReference>
<evidence type="ECO:0000256" key="8">
    <source>
        <dbReference type="ARBA" id="ARBA00022946"/>
    </source>
</evidence>
<feature type="domain" description="ATP-grasp" evidence="12">
    <location>
        <begin position="53"/>
        <end position="104"/>
    </location>
</feature>
<dbReference type="EC" id="6.2.1.5" evidence="10"/>
<evidence type="ECO:0000259" key="12">
    <source>
        <dbReference type="PROSITE" id="PS50975"/>
    </source>
</evidence>
<dbReference type="InterPro" id="IPR016102">
    <property type="entry name" value="Succinyl-CoA_synth-like"/>
</dbReference>
<keyword evidence="6 10" id="KW-0067">ATP-binding</keyword>
<keyword evidence="2 10" id="KW-0816">Tricarboxylic acid cycle</keyword>
<keyword evidence="13" id="KW-1185">Reference proteome</keyword>
<evidence type="ECO:0000313" key="14">
    <source>
        <dbReference type="RefSeq" id="XP_022588385.2"/>
    </source>
</evidence>
<dbReference type="RefSeq" id="XP_022588385.2">
    <property type="nucleotide sequence ID" value="XM_022734886.2"/>
</dbReference>
<proteinExistence type="inferred from homology"/>
<dbReference type="FunFam" id="3.40.50.261:FF:000001">
    <property type="entry name" value="Succinate--CoA ligase [ADP-forming] subunit beta"/>
    <property type="match status" value="1"/>
</dbReference>
<dbReference type="InterPro" id="IPR013815">
    <property type="entry name" value="ATP_grasp_subdomain_1"/>
</dbReference>
<feature type="binding site" evidence="10">
    <location>
        <position position="94"/>
    </location>
    <ligand>
        <name>ATP</name>
        <dbReference type="ChEBI" id="CHEBI:30616"/>
    </ligand>
</feature>
<evidence type="ECO:0000256" key="11">
    <source>
        <dbReference type="RuleBase" id="RU361258"/>
    </source>
</evidence>
<feature type="binding site" evidence="10">
    <location>
        <position position="256"/>
    </location>
    <ligand>
        <name>Mg(2+)</name>
        <dbReference type="ChEBI" id="CHEBI:18420"/>
    </ligand>
</feature>
<dbReference type="Pfam" id="PF08442">
    <property type="entry name" value="ATP-grasp_2"/>
    <property type="match status" value="1"/>
</dbReference>
<dbReference type="Gene3D" id="3.40.50.261">
    <property type="entry name" value="Succinyl-CoA synthetase domains"/>
    <property type="match status" value="1"/>
</dbReference>
<keyword evidence="10" id="KW-0496">Mitochondrion</keyword>
<comment type="catalytic activity">
    <reaction evidence="10">
        <text>succinate + ATP + CoA = succinyl-CoA + ADP + phosphate</text>
        <dbReference type="Rhea" id="RHEA:17661"/>
        <dbReference type="ChEBI" id="CHEBI:30031"/>
        <dbReference type="ChEBI" id="CHEBI:30616"/>
        <dbReference type="ChEBI" id="CHEBI:43474"/>
        <dbReference type="ChEBI" id="CHEBI:57287"/>
        <dbReference type="ChEBI" id="CHEBI:57292"/>
        <dbReference type="ChEBI" id="CHEBI:456216"/>
        <dbReference type="EC" id="6.2.1.5"/>
    </reaction>
</comment>
<dbReference type="InterPro" id="IPR005809">
    <property type="entry name" value="Succ_CoA_ligase-like_bsu"/>
</dbReference>
<feature type="binding site" evidence="10">
    <location>
        <position position="270"/>
    </location>
    <ligand>
        <name>Mg(2+)</name>
        <dbReference type="ChEBI" id="CHEBI:18420"/>
    </ligand>
</feature>
<dbReference type="Gene3D" id="3.30.1490.20">
    <property type="entry name" value="ATP-grasp fold, A domain"/>
    <property type="match status" value="1"/>
</dbReference>
<sequence>MQPLIRLVGGGGSFLRARRWGSPSLGALGAGHRAAGVCLQQQRYLNLHEYQSMHLLQQFQIQTPSFSAAHTPEEVFAAAEQLQQQNPGRPVIVKAQVLAGGRGLGHFAENGFKGGVHSCQTAEDAKEVAKNMLGHTLVTKQTGATGKPCNVVLVCEQFKVKREMYLAMLLDRTSGGPMLIGSSIGGTSIEDIAKEHPEAIIKMPIDLVKGIDYAALARFVDSMGLTSESQREELYSLVRGLHALFAAKDCLLVEVNPLVETEEGSLRVADAKLNFDDNAQFRQKALFEQRDTSQENSGELEAEKYNLNYIKLDGQIGCMVNGAGLAMATMDLIQLKGGSPANFLDVGGSAEEQQIVQALNIIQNDPDAKAVLVNIFGGIMRCDIIAQGLIKAIKHLGFTKPLVIRLEGTNKAQAEELLRGALQDPEAKGLQVEAVNDFDGAAERAVQLARELQRLAIAGTAAAGKEDEAS</sequence>
<dbReference type="PANTHER" id="PTHR11815:SF1">
    <property type="entry name" value="SUCCINATE--COA LIGASE [ADP-FORMING] SUBUNIT BETA, MITOCHONDRIAL"/>
    <property type="match status" value="1"/>
</dbReference>
<dbReference type="GO" id="GO:0004775">
    <property type="term" value="F:succinate-CoA ligase (ADP-forming) activity"/>
    <property type="evidence" value="ECO:0007669"/>
    <property type="project" value="UniProtKB-UniRule"/>
</dbReference>
<dbReference type="InterPro" id="IPR013650">
    <property type="entry name" value="ATP-grasp_succ-CoA_synth-type"/>
</dbReference>
<dbReference type="SUPFAM" id="SSF56059">
    <property type="entry name" value="Glutathione synthetase ATP-binding domain-like"/>
    <property type="match status" value="1"/>
</dbReference>
<dbReference type="PIRSF" id="PIRSF001554">
    <property type="entry name" value="SucCS_beta"/>
    <property type="match status" value="1"/>
</dbReference>
<organism evidence="13 14">
    <name type="scientific">Cyclospora cayetanensis</name>
    <dbReference type="NCBI Taxonomy" id="88456"/>
    <lineage>
        <taxon>Eukaryota</taxon>
        <taxon>Sar</taxon>
        <taxon>Alveolata</taxon>
        <taxon>Apicomplexa</taxon>
        <taxon>Conoidasida</taxon>
        <taxon>Coccidia</taxon>
        <taxon>Eucoccidiorida</taxon>
        <taxon>Eimeriorina</taxon>
        <taxon>Eimeriidae</taxon>
        <taxon>Cyclospora</taxon>
    </lineage>
</organism>
<comment type="cofactor">
    <cofactor evidence="10">
        <name>Mg(2+)</name>
        <dbReference type="ChEBI" id="CHEBI:18420"/>
    </cofactor>
    <text evidence="10">Binds 1 Mg(2+) ion per subunit.</text>
</comment>
<dbReference type="GeneID" id="34621689"/>
<dbReference type="AlphaFoldDB" id="A0A6P5WCT2"/>
<dbReference type="PANTHER" id="PTHR11815">
    <property type="entry name" value="SUCCINYL-COA SYNTHETASE BETA CHAIN"/>
    <property type="match status" value="1"/>
</dbReference>
<evidence type="ECO:0000256" key="2">
    <source>
        <dbReference type="ARBA" id="ARBA00022532"/>
    </source>
</evidence>
<evidence type="ECO:0000256" key="7">
    <source>
        <dbReference type="ARBA" id="ARBA00022842"/>
    </source>
</evidence>
<dbReference type="Gene3D" id="3.30.470.20">
    <property type="entry name" value="ATP-grasp fold, B domain"/>
    <property type="match status" value="1"/>
</dbReference>
<dbReference type="FunFam" id="3.30.470.20:FF:000002">
    <property type="entry name" value="Succinate--CoA ligase [ADP-forming] subunit beta"/>
    <property type="match status" value="1"/>
</dbReference>
<evidence type="ECO:0000256" key="1">
    <source>
        <dbReference type="ARBA" id="ARBA00005064"/>
    </source>
</evidence>
<comment type="subcellular location">
    <subcellularLocation>
        <location evidence="10">Mitochondrion</location>
    </subcellularLocation>
</comment>
<keyword evidence="4 10" id="KW-0479">Metal-binding</keyword>
<dbReference type="GO" id="GO:0006104">
    <property type="term" value="P:succinyl-CoA metabolic process"/>
    <property type="evidence" value="ECO:0007669"/>
    <property type="project" value="TreeGrafter"/>
</dbReference>
<dbReference type="InterPro" id="IPR005811">
    <property type="entry name" value="SUCC_ACL_C"/>
</dbReference>
<comment type="similarity">
    <text evidence="10 11">Belongs to the succinate/malate CoA ligase beta subunit family.</text>
</comment>
<dbReference type="GO" id="GO:0006099">
    <property type="term" value="P:tricarboxylic acid cycle"/>
    <property type="evidence" value="ECO:0007669"/>
    <property type="project" value="UniProtKB-UniRule"/>
</dbReference>
<evidence type="ECO:0000313" key="13">
    <source>
        <dbReference type="Proteomes" id="UP000515125"/>
    </source>
</evidence>
<dbReference type="Proteomes" id="UP000515125">
    <property type="component" value="Unplaced"/>
</dbReference>
<feature type="binding site" evidence="10">
    <location>
        <position position="163"/>
    </location>
    <ligand>
        <name>ATP</name>
        <dbReference type="ChEBI" id="CHEBI:30616"/>
    </ligand>
</feature>
<dbReference type="OrthoDB" id="1552at2759"/>
<protein>
    <recommendedName>
        <fullName evidence="10">Succinate--CoA ligase [ADP-forming] subunit beta, mitochondrial</fullName>
        <ecNumber evidence="10">6.2.1.5</ecNumber>
    </recommendedName>
    <alternativeName>
        <fullName evidence="10">Succinyl-CoA synthetase beta chain</fullName>
        <shortName evidence="10">SCS-beta</shortName>
    </alternativeName>
</protein>
<dbReference type="NCBIfam" id="NF001913">
    <property type="entry name" value="PRK00696.1"/>
    <property type="match status" value="1"/>
</dbReference>
<feature type="binding site" evidence="10">
    <location>
        <begin position="378"/>
        <end position="380"/>
    </location>
    <ligand>
        <name>substrate</name>
        <note>ligand shared with subunit alpha</note>
    </ligand>
</feature>
<comment type="subunit">
    <text evidence="9">Heterodimer of an alpha and a beta subunit. The beta subunit determines specificity for GTP.</text>
</comment>
<dbReference type="Pfam" id="PF00549">
    <property type="entry name" value="Ligase_CoA"/>
    <property type="match status" value="1"/>
</dbReference>
<dbReference type="FunFam" id="3.30.1490.20:FF:000004">
    <property type="entry name" value="Succinate--CoA ligase [ADP-forming] subunit beta, mitochondrial"/>
    <property type="match status" value="1"/>
</dbReference>
<keyword evidence="5 10" id="KW-0547">Nucleotide-binding</keyword>
<dbReference type="UniPathway" id="UPA00223">
    <property type="reaction ID" value="UER00999"/>
</dbReference>
<dbReference type="GO" id="GO:0005739">
    <property type="term" value="C:mitochondrion"/>
    <property type="evidence" value="ECO:0007669"/>
    <property type="project" value="UniProtKB-SubCell"/>
</dbReference>
<feature type="binding site" evidence="10">
    <location>
        <begin position="101"/>
        <end position="103"/>
    </location>
    <ligand>
        <name>ATP</name>
        <dbReference type="ChEBI" id="CHEBI:30616"/>
    </ligand>
</feature>
<dbReference type="GO" id="GO:0005524">
    <property type="term" value="F:ATP binding"/>
    <property type="evidence" value="ECO:0007669"/>
    <property type="project" value="UniProtKB-UniRule"/>
</dbReference>
<keyword evidence="8" id="KW-0809">Transit peptide</keyword>
<dbReference type="HAMAP" id="MF_00558">
    <property type="entry name" value="Succ_CoA_beta"/>
    <property type="match status" value="1"/>
</dbReference>
<dbReference type="PROSITE" id="PS01217">
    <property type="entry name" value="SUCCINYL_COA_LIG_3"/>
    <property type="match status" value="1"/>
</dbReference>
<evidence type="ECO:0000256" key="9">
    <source>
        <dbReference type="ARBA" id="ARBA00063570"/>
    </source>
</evidence>
<comment type="function">
    <text evidence="10">Succinyl-CoA synthetase functions in the citric acid cycle (TCA), coupling the hydrolysis of succinyl-CoA to the synthesis of ATP and thus represents the only step of substrate-level phosphorylation in the TCA. The beta subunit provides nucleotide specificity of the enzyme and binds the substrate succinate, while the binding sites for coenzyme A and phosphate are found in the alpha subunit.</text>
</comment>
<reference evidence="14" key="1">
    <citation type="submission" date="2025-08" db="UniProtKB">
        <authorList>
            <consortium name="RefSeq"/>
        </authorList>
    </citation>
    <scope>IDENTIFICATION</scope>
</reference>
<evidence type="ECO:0000256" key="3">
    <source>
        <dbReference type="ARBA" id="ARBA00022598"/>
    </source>
</evidence>
<evidence type="ECO:0000256" key="10">
    <source>
        <dbReference type="HAMAP-Rule" id="MF_03219"/>
    </source>
</evidence>
<accession>A0A6P5WCT2</accession>
<dbReference type="GO" id="GO:0000287">
    <property type="term" value="F:magnesium ion binding"/>
    <property type="evidence" value="ECO:0007669"/>
    <property type="project" value="UniProtKB-UniRule"/>
</dbReference>
<name>A0A6P5WCT2_9EIME</name>
<dbReference type="NCBIfam" id="TIGR01016">
    <property type="entry name" value="sucCoAbeta"/>
    <property type="match status" value="1"/>
</dbReference>
<evidence type="ECO:0000256" key="4">
    <source>
        <dbReference type="ARBA" id="ARBA00022723"/>
    </source>
</evidence>
<gene>
    <name evidence="14" type="primary">LOC34621689</name>
</gene>
<dbReference type="GO" id="GO:0042709">
    <property type="term" value="C:succinate-CoA ligase complex"/>
    <property type="evidence" value="ECO:0007669"/>
    <property type="project" value="TreeGrafter"/>
</dbReference>
<dbReference type="PROSITE" id="PS50975">
    <property type="entry name" value="ATP_GRASP"/>
    <property type="match status" value="1"/>
</dbReference>
<keyword evidence="3 10" id="KW-0436">Ligase</keyword>
<keyword evidence="7 10" id="KW-0460">Magnesium</keyword>
<dbReference type="InterPro" id="IPR011761">
    <property type="entry name" value="ATP-grasp"/>
</dbReference>
<evidence type="ECO:0000256" key="5">
    <source>
        <dbReference type="ARBA" id="ARBA00022741"/>
    </source>
</evidence>